<comment type="caution">
    <text evidence="2">The sequence shown here is derived from an EMBL/GenBank/DDBJ whole genome shotgun (WGS) entry which is preliminary data.</text>
</comment>
<dbReference type="VEuPathDB" id="FungiDB:H257_03446"/>
<protein>
    <submittedName>
        <fullName evidence="2">Uncharacterized protein</fullName>
    </submittedName>
</protein>
<gene>
    <name evidence="2" type="ORF">DYB25_001765</name>
</gene>
<name>A0A397B4P4_APHAT</name>
<feature type="region of interest" description="Disordered" evidence="1">
    <location>
        <begin position="51"/>
        <end position="97"/>
    </location>
</feature>
<sequence length="493" mass="55005">MLMFTHHPIWVWILHPPIASRGFDLPPAHVIDGILLKTVLMQRLPLNDFEPPSIKGKRRKVPVQQPQADHPTSSASATTSTPEPGSPASLPTLNDSPSIWHKKLKSRVFEVPSEELEAVEVKAKTKLDPSTSTRNWEVPLSNRYEIFTLEPDSNIPDFDLKVFLSPTTLGISPTVSKLLLKKLVSQFHVDNISKETLTSLVSEFCVQTLEDMQYGDNFLQTLQAQPTYFRPALANPGLEDYWISKATSHALCRLLSSTKPAAFKIDGRNLPIAQVLDVFCGLFEDELGDTLSPGAALDRLCSQETPDFSAQDHIQLVLWDLFAMISAPSIYFDPVKMAHASQTSLLVPRDQRSNYMRKWLCKIDDGVACDKTRQHSNDGFKTHVVSVHKLEWVRNGRETFGVKIDAPPLEDAPSNEDDAVYADSICRRYCVAKATLLLMMQIGRKVGVDPYELLSALDSLSRLLLMKSAVVHAAAVETKSKTSDSFHSTVFTR</sequence>
<dbReference type="AlphaFoldDB" id="A0A397B4P4"/>
<dbReference type="VEuPathDB" id="FungiDB:H257_11524"/>
<proteinExistence type="predicted"/>
<evidence type="ECO:0000313" key="3">
    <source>
        <dbReference type="Proteomes" id="UP000266239"/>
    </source>
</evidence>
<dbReference type="EMBL" id="QUTA01005787">
    <property type="protein sequence ID" value="RHY14110.1"/>
    <property type="molecule type" value="Genomic_DNA"/>
</dbReference>
<feature type="compositionally biased region" description="Low complexity" evidence="1">
    <location>
        <begin position="71"/>
        <end position="89"/>
    </location>
</feature>
<dbReference type="Proteomes" id="UP000266239">
    <property type="component" value="Unassembled WGS sequence"/>
</dbReference>
<reference evidence="2 3" key="1">
    <citation type="submission" date="2018-08" db="EMBL/GenBank/DDBJ databases">
        <title>Aphanomyces genome sequencing and annotation.</title>
        <authorList>
            <person name="Minardi D."/>
            <person name="Oidtmann B."/>
            <person name="Van Der Giezen M."/>
            <person name="Studholme D.J."/>
        </authorList>
    </citation>
    <scope>NUCLEOTIDE SEQUENCE [LARGE SCALE GENOMIC DNA]</scope>
    <source>
        <strain evidence="2 3">Yx</strain>
    </source>
</reference>
<accession>A0A397B4P4</accession>
<evidence type="ECO:0000313" key="2">
    <source>
        <dbReference type="EMBL" id="RHY14110.1"/>
    </source>
</evidence>
<evidence type="ECO:0000256" key="1">
    <source>
        <dbReference type="SAM" id="MobiDB-lite"/>
    </source>
</evidence>
<organism evidence="2 3">
    <name type="scientific">Aphanomyces astaci</name>
    <name type="common">Crayfish plague agent</name>
    <dbReference type="NCBI Taxonomy" id="112090"/>
    <lineage>
        <taxon>Eukaryota</taxon>
        <taxon>Sar</taxon>
        <taxon>Stramenopiles</taxon>
        <taxon>Oomycota</taxon>
        <taxon>Saprolegniomycetes</taxon>
        <taxon>Saprolegniales</taxon>
        <taxon>Verrucalvaceae</taxon>
        <taxon>Aphanomyces</taxon>
    </lineage>
</organism>